<accession>A0A1Y2MYP5</accession>
<feature type="region of interest" description="Disordered" evidence="1">
    <location>
        <begin position="1"/>
        <end position="29"/>
    </location>
</feature>
<name>A0A1Y2MYP5_PSEAH</name>
<comment type="caution">
    <text evidence="2">The sequence shown here is derived from an EMBL/GenBank/DDBJ whole genome shotgun (WGS) entry which is preliminary data.</text>
</comment>
<evidence type="ECO:0008006" key="4">
    <source>
        <dbReference type="Google" id="ProtNLM"/>
    </source>
</evidence>
<gene>
    <name evidence="2" type="ORF">BG845_02922</name>
</gene>
<dbReference type="AlphaFoldDB" id="A0A1Y2MYP5"/>
<evidence type="ECO:0000256" key="1">
    <source>
        <dbReference type="SAM" id="MobiDB-lite"/>
    </source>
</evidence>
<proteinExistence type="predicted"/>
<dbReference type="EMBL" id="MIGB01000014">
    <property type="protein sequence ID" value="OSY40099.1"/>
    <property type="molecule type" value="Genomic_DNA"/>
</dbReference>
<dbReference type="Proteomes" id="UP000194360">
    <property type="component" value="Unassembled WGS sequence"/>
</dbReference>
<protein>
    <recommendedName>
        <fullName evidence="4">ACT domain-containing protein</fullName>
    </recommendedName>
</protein>
<feature type="compositionally biased region" description="Low complexity" evidence="1">
    <location>
        <begin position="7"/>
        <end position="22"/>
    </location>
</feature>
<sequence>MSAMSTPSSVDAPADSAVDSAVEGAPSPAACDAHPFSLLVADGGDGLAKVLVTLRSRRYQLRELRADLSGDIGRVEGSVEPDGRDPELLLEQLRRVVAVVRAEHG</sequence>
<evidence type="ECO:0000313" key="3">
    <source>
        <dbReference type="Proteomes" id="UP000194360"/>
    </source>
</evidence>
<keyword evidence="3" id="KW-1185">Reference proteome</keyword>
<evidence type="ECO:0000313" key="2">
    <source>
        <dbReference type="EMBL" id="OSY40099.1"/>
    </source>
</evidence>
<organism evidence="2 3">
    <name type="scientific">Pseudonocardia autotrophica</name>
    <name type="common">Amycolata autotrophica</name>
    <name type="synonym">Nocardia autotrophica</name>
    <dbReference type="NCBI Taxonomy" id="2074"/>
    <lineage>
        <taxon>Bacteria</taxon>
        <taxon>Bacillati</taxon>
        <taxon>Actinomycetota</taxon>
        <taxon>Actinomycetes</taxon>
        <taxon>Pseudonocardiales</taxon>
        <taxon>Pseudonocardiaceae</taxon>
        <taxon>Pseudonocardia</taxon>
    </lineage>
</organism>
<reference evidence="2 3" key="1">
    <citation type="submission" date="2016-09" db="EMBL/GenBank/DDBJ databases">
        <title>Pseudonocardia autotrophica DSM535, a candidate organism with high potential of specific P450 cytochromes.</title>
        <authorList>
            <person name="Grumaz C."/>
            <person name="Vainshtein Y."/>
            <person name="Kirstahler P."/>
            <person name="Sohn K."/>
        </authorList>
    </citation>
    <scope>NUCLEOTIDE SEQUENCE [LARGE SCALE GENOMIC DNA]</scope>
    <source>
        <strain evidence="2 3">DSM 535</strain>
    </source>
</reference>